<organism evidence="3">
    <name type="scientific">Chelativorans sp. (strain BNC1)</name>
    <dbReference type="NCBI Taxonomy" id="266779"/>
    <lineage>
        <taxon>Bacteria</taxon>
        <taxon>Pseudomonadati</taxon>
        <taxon>Pseudomonadota</taxon>
        <taxon>Alphaproteobacteria</taxon>
        <taxon>Hyphomicrobiales</taxon>
        <taxon>Phyllobacteriaceae</taxon>
        <taxon>Chelativorans</taxon>
    </lineage>
</organism>
<dbReference type="SUPFAM" id="SSF55729">
    <property type="entry name" value="Acyl-CoA N-acyltransferases (Nat)"/>
    <property type="match status" value="1"/>
</dbReference>
<dbReference type="GO" id="GO:0016747">
    <property type="term" value="F:acyltransferase activity, transferring groups other than amino-acyl groups"/>
    <property type="evidence" value="ECO:0007669"/>
    <property type="project" value="InterPro"/>
</dbReference>
<dbReference type="OrthoDB" id="7843527at2"/>
<dbReference type="AlphaFoldDB" id="Q11ID3"/>
<gene>
    <name evidence="3" type="ordered locus">Meso_1446</name>
</gene>
<dbReference type="InterPro" id="IPR000182">
    <property type="entry name" value="GNAT_dom"/>
</dbReference>
<evidence type="ECO:0000313" key="3">
    <source>
        <dbReference type="EMBL" id="ABG62842.1"/>
    </source>
</evidence>
<dbReference type="InterPro" id="IPR016181">
    <property type="entry name" value="Acyl_CoA_acyltransferase"/>
</dbReference>
<dbReference type="CDD" id="cd04301">
    <property type="entry name" value="NAT_SF"/>
    <property type="match status" value="1"/>
</dbReference>
<name>Q11ID3_CHESB</name>
<dbReference type="KEGG" id="mes:Meso_1446"/>
<evidence type="ECO:0000259" key="2">
    <source>
        <dbReference type="PROSITE" id="PS51186"/>
    </source>
</evidence>
<proteinExistence type="predicted"/>
<protein>
    <submittedName>
        <fullName evidence="3">GCN5-related N-acetyltransferase</fullName>
    </submittedName>
</protein>
<keyword evidence="3" id="KW-0808">Transferase</keyword>
<dbReference type="HOGENOM" id="CLU_091349_1_0_5"/>
<dbReference type="EMBL" id="CP000390">
    <property type="protein sequence ID" value="ABG62842.1"/>
    <property type="molecule type" value="Genomic_DNA"/>
</dbReference>
<dbReference type="Pfam" id="PF00583">
    <property type="entry name" value="Acetyltransf_1"/>
    <property type="match status" value="1"/>
</dbReference>
<evidence type="ECO:0000256" key="1">
    <source>
        <dbReference type="SAM" id="MobiDB-lite"/>
    </source>
</evidence>
<sequence length="186" mass="20773">MVQAIKSTNMLPGVIRRLRPSELELFREHLLRLDKESRRDRFNGVISDKFLEQYAIRSFHEGATVVGYVEGGRVLGAAELHERPQLTPPTGEIAFSVEKALQHRGLGSRLFERLIAHARSLGYTRLYVTTHPNNNTMRALAAKFAARIIFEEGETVGLIELDPSHPQEDELATAHPALRAQSPAAA</sequence>
<feature type="domain" description="N-acetyltransferase" evidence="2">
    <location>
        <begin position="13"/>
        <end position="185"/>
    </location>
</feature>
<reference evidence="3" key="1">
    <citation type="submission" date="2006-06" db="EMBL/GenBank/DDBJ databases">
        <title>Complete sequence of chromosome of Chelativorans sp. BNC1.</title>
        <authorList>
            <consortium name="US DOE Joint Genome Institute"/>
            <person name="Copeland A."/>
            <person name="Lucas S."/>
            <person name="Lapidus A."/>
            <person name="Barry K."/>
            <person name="Detter J.C."/>
            <person name="Glavina del Rio T."/>
            <person name="Hammon N."/>
            <person name="Israni S."/>
            <person name="Dalin E."/>
            <person name="Tice H."/>
            <person name="Pitluck S."/>
            <person name="Chertkov O."/>
            <person name="Brettin T."/>
            <person name="Bruce D."/>
            <person name="Han C."/>
            <person name="Tapia R."/>
            <person name="Gilna P."/>
            <person name="Schmutz J."/>
            <person name="Larimer F."/>
            <person name="Land M."/>
            <person name="Hauser L."/>
            <person name="Kyrpides N."/>
            <person name="Mikhailova N."/>
            <person name="Richardson P."/>
        </authorList>
    </citation>
    <scope>NUCLEOTIDE SEQUENCE</scope>
    <source>
        <strain evidence="3">BNC1</strain>
    </source>
</reference>
<accession>Q11ID3</accession>
<dbReference type="Gene3D" id="3.40.630.30">
    <property type="match status" value="1"/>
</dbReference>
<dbReference type="eggNOG" id="COG1670">
    <property type="taxonomic scope" value="Bacteria"/>
</dbReference>
<dbReference type="PROSITE" id="PS51186">
    <property type="entry name" value="GNAT"/>
    <property type="match status" value="1"/>
</dbReference>
<feature type="region of interest" description="Disordered" evidence="1">
    <location>
        <begin position="167"/>
        <end position="186"/>
    </location>
</feature>
<dbReference type="STRING" id="266779.Meso_1446"/>